<evidence type="ECO:0000256" key="2">
    <source>
        <dbReference type="SAM" id="MobiDB-lite"/>
    </source>
</evidence>
<proteinExistence type="inferred from homology"/>
<feature type="region of interest" description="Disordered" evidence="2">
    <location>
        <begin position="639"/>
        <end position="670"/>
    </location>
</feature>
<feature type="compositionally biased region" description="Basic and acidic residues" evidence="2">
    <location>
        <begin position="17"/>
        <end position="33"/>
    </location>
</feature>
<evidence type="ECO:0000313" key="5">
    <source>
        <dbReference type="Proteomes" id="UP000775547"/>
    </source>
</evidence>
<accession>A0A9P7G9Z0</accession>
<reference evidence="4" key="2">
    <citation type="submission" date="2021-10" db="EMBL/GenBank/DDBJ databases">
        <title>Phylogenomics reveals ancestral predisposition of the termite-cultivated fungus Termitomyces towards a domesticated lifestyle.</title>
        <authorList>
            <person name="Auxier B."/>
            <person name="Grum-Grzhimaylo A."/>
            <person name="Cardenas M.E."/>
            <person name="Lodge J.D."/>
            <person name="Laessoe T."/>
            <person name="Pedersen O."/>
            <person name="Smith M.E."/>
            <person name="Kuyper T.W."/>
            <person name="Franco-Molano E.A."/>
            <person name="Baroni T.J."/>
            <person name="Aanen D.K."/>
        </authorList>
    </citation>
    <scope>NUCLEOTIDE SEQUENCE</scope>
    <source>
        <strain evidence="4">AP01</strain>
        <tissue evidence="4">Mycelium</tissue>
    </source>
</reference>
<dbReference type="InterPro" id="IPR039874">
    <property type="entry name" value="WAPL"/>
</dbReference>
<evidence type="ECO:0000256" key="1">
    <source>
        <dbReference type="ARBA" id="ARBA00006854"/>
    </source>
</evidence>
<comment type="caution">
    <text evidence="4">The sequence shown here is derived from an EMBL/GenBank/DDBJ whole genome shotgun (WGS) entry which is preliminary data.</text>
</comment>
<feature type="compositionally biased region" description="Low complexity" evidence="2">
    <location>
        <begin position="119"/>
        <end position="129"/>
    </location>
</feature>
<feature type="region of interest" description="Disordered" evidence="2">
    <location>
        <begin position="522"/>
        <end position="552"/>
    </location>
</feature>
<comment type="similarity">
    <text evidence="1">Belongs to the WAPL family.</text>
</comment>
<dbReference type="Proteomes" id="UP000775547">
    <property type="component" value="Unassembled WGS sequence"/>
</dbReference>
<dbReference type="InterPro" id="IPR011989">
    <property type="entry name" value="ARM-like"/>
</dbReference>
<feature type="compositionally biased region" description="Polar residues" evidence="2">
    <location>
        <begin position="76"/>
        <end position="88"/>
    </location>
</feature>
<feature type="region of interest" description="Disordered" evidence="2">
    <location>
        <begin position="198"/>
        <end position="256"/>
    </location>
</feature>
<dbReference type="PANTHER" id="PTHR22100:SF13">
    <property type="entry name" value="WINGS APART-LIKE PROTEIN HOMOLOG"/>
    <property type="match status" value="1"/>
</dbReference>
<protein>
    <recommendedName>
        <fullName evidence="3">Wings apart-like protein C-terminal domain-containing protein</fullName>
    </recommendedName>
</protein>
<dbReference type="OrthoDB" id="78088at2759"/>
<dbReference type="InterPro" id="IPR022771">
    <property type="entry name" value="WAPL_C"/>
</dbReference>
<feature type="region of interest" description="Disordered" evidence="2">
    <location>
        <begin position="1"/>
        <end position="157"/>
    </location>
</feature>
<evidence type="ECO:0000313" key="4">
    <source>
        <dbReference type="EMBL" id="KAG5643357.1"/>
    </source>
</evidence>
<organism evidence="4 5">
    <name type="scientific">Asterophora parasitica</name>
    <dbReference type="NCBI Taxonomy" id="117018"/>
    <lineage>
        <taxon>Eukaryota</taxon>
        <taxon>Fungi</taxon>
        <taxon>Dikarya</taxon>
        <taxon>Basidiomycota</taxon>
        <taxon>Agaricomycotina</taxon>
        <taxon>Agaricomycetes</taxon>
        <taxon>Agaricomycetidae</taxon>
        <taxon>Agaricales</taxon>
        <taxon>Tricholomatineae</taxon>
        <taxon>Lyophyllaceae</taxon>
        <taxon>Asterophora</taxon>
    </lineage>
</organism>
<gene>
    <name evidence="4" type="ORF">DXG03_001039</name>
</gene>
<keyword evidence="5" id="KW-1185">Reference proteome</keyword>
<reference evidence="4" key="1">
    <citation type="submission" date="2020-07" db="EMBL/GenBank/DDBJ databases">
        <authorList>
            <person name="Nieuwenhuis M."/>
            <person name="Van De Peppel L.J.J."/>
        </authorList>
    </citation>
    <scope>NUCLEOTIDE SEQUENCE</scope>
    <source>
        <strain evidence="4">AP01</strain>
        <tissue evidence="4">Mycelium</tissue>
    </source>
</reference>
<feature type="domain" description="Wings apart-like protein C-terminal" evidence="3">
    <location>
        <begin position="257"/>
        <end position="318"/>
    </location>
</feature>
<dbReference type="EMBL" id="JABCKV010000118">
    <property type="protein sequence ID" value="KAG5643357.1"/>
    <property type="molecule type" value="Genomic_DNA"/>
</dbReference>
<dbReference type="Pfam" id="PF07814">
    <property type="entry name" value="WAPL"/>
    <property type="match status" value="1"/>
</dbReference>
<evidence type="ECO:0000259" key="3">
    <source>
        <dbReference type="Pfam" id="PF07814"/>
    </source>
</evidence>
<dbReference type="Gene3D" id="1.25.10.10">
    <property type="entry name" value="Leucine-rich Repeat Variant"/>
    <property type="match status" value="2"/>
</dbReference>
<name>A0A9P7G9Z0_9AGAR</name>
<sequence>MSSTYNARTYGRRKRKQSMDGHSEPRKKLKQSDEEQLTDVENHRNRSPTPEPSPSPLRTYGTPQRPAPVAKDLSEIFQSCTPTSSPHATPTKLARRMLGRSKTDSSIGSTMQHDVDRTASLPALFSSPSSPKPGPSTRTLDHEPHPPPIPLPTNTRTYAGKSRSFLVAIPASSLDPLAVDNEDEYSARESYASLRSRWGVDNSEDDPYPNPFPGKRSPSRSDASATPTGTPSRTSRGKAKQQQQPPAALPNGMMNPLKSITELRNKGESRRFLDEVGYLFEGMHASVGIGLRRSSALEITMKLCDADFARKAKAADFLSRAWDVFGEAGAGRGEDKVLDTLLALFTALISRDPSALRDLAQRPPPTPPATSPVANASSKQKSSSKYTHVLTPPHKPQSVVDTLFALLAAPADPLAVVAAIDIENASSKPKDQAKLEAELRKMEVGKKERVMFQTIHTTITSKSFLFPAGTGHISTPLLLLHALHALPPSFIPSRHLPLLLRSLKSTIACLLPLELSLPAPAPISRTSTTSTSTSKNPSSKSKATSSAMERTTSTSSTSSAYLSWPDHAPILPYETAFLHLCLLDAYLLGQWGRSSLTPGVDPEDALDPGGENELQEEIGLWLIEGLVAFAVCAELASFPSSSSSLSSSFDDSARTRRGKTGSNSDSDSEKRSLDMALRVLVSLTHAEPGWARRVAENECAVAFLVRVVCRGGGGGGVGVAGGVEGGVKKEEGGDGDGDGEEGVMAEAEDGEADRKSHTDAIDTLCLALGLLTNLIQGVPGFGDVLRDTHLDPTCALKKRTCIRRCACAPDPITGKGKAKSRSSSALDVLVRVYSFYQPPSSTPTSPQGLGAGTDADALFLRGHLAVVFGLLIRGSEENEAYLLLALTDEEEEEGRVGVRSEWERAKEREVVGKLAEQAREFVAFYTALGGIGGGGEPAEDMRVARDVIRFLEARRW</sequence>
<dbReference type="AlphaFoldDB" id="A0A9P7G9Z0"/>
<feature type="compositionally biased region" description="Polar residues" evidence="2">
    <location>
        <begin position="220"/>
        <end position="234"/>
    </location>
</feature>
<feature type="compositionally biased region" description="Low complexity" evidence="2">
    <location>
        <begin position="639"/>
        <end position="650"/>
    </location>
</feature>
<feature type="region of interest" description="Disordered" evidence="2">
    <location>
        <begin position="357"/>
        <end position="393"/>
    </location>
</feature>
<dbReference type="PANTHER" id="PTHR22100">
    <property type="entry name" value="WINGS APART-LIKE PROTEIN HOMOLOG"/>
    <property type="match status" value="1"/>
</dbReference>
<feature type="compositionally biased region" description="Low complexity" evidence="2">
    <location>
        <begin position="371"/>
        <end position="385"/>
    </location>
</feature>